<gene>
    <name evidence="2" type="ORF">BJ999_005161</name>
</gene>
<feature type="transmembrane region" description="Helical" evidence="1">
    <location>
        <begin position="132"/>
        <end position="154"/>
    </location>
</feature>
<feature type="transmembrane region" description="Helical" evidence="1">
    <location>
        <begin position="166"/>
        <end position="183"/>
    </location>
</feature>
<sequence>MLLILPRYAWGDGSYRYVQLAAMLTQGTMPDAKYSMLGPVLSAPLWLAGKAFGAEEWWCLRYNAFLLIGGVTFCYLALRGKIPRRLLRTFILLLVFGSMFPFHQLWYYGEVFTAILVMTGTVAILINKVRPGWFAIVIAVANTPATLPALTLLTVHRIWDSRRLRWALAVPAAVTLVLLESWVRRGSPFATGYETNHGNPTIMPYSGLPGFSYPIFFGLLSLTLSFGKGLLFFAPGLFLPARGRLRGLAGRCKGIDPTCPYDLWMAFVIGLILTYATYWSWSGATFWGPRYLLFASIPASFALAVRLFQPGPSIAADVITVVALGMSLWAGLNGAVFGDVDTSKVCWPDGNGLYEAPLCYYTPEFSALWYPFVENKTLTTGQQIYLLYGLAVAAYIMWRPVIRLAREAGGLLAPAVVRARSMRW</sequence>
<keyword evidence="1" id="KW-0472">Membrane</keyword>
<evidence type="ECO:0000313" key="3">
    <source>
        <dbReference type="Proteomes" id="UP000591272"/>
    </source>
</evidence>
<keyword evidence="3" id="KW-1185">Reference proteome</keyword>
<feature type="transmembrane region" description="Helical" evidence="1">
    <location>
        <begin position="215"/>
        <end position="240"/>
    </location>
</feature>
<accession>A0A7Y9GE70</accession>
<feature type="transmembrane region" description="Helical" evidence="1">
    <location>
        <begin position="60"/>
        <end position="78"/>
    </location>
</feature>
<organism evidence="2 3">
    <name type="scientific">Actinomadura citrea</name>
    <dbReference type="NCBI Taxonomy" id="46158"/>
    <lineage>
        <taxon>Bacteria</taxon>
        <taxon>Bacillati</taxon>
        <taxon>Actinomycetota</taxon>
        <taxon>Actinomycetes</taxon>
        <taxon>Streptosporangiales</taxon>
        <taxon>Thermomonosporaceae</taxon>
        <taxon>Actinomadura</taxon>
    </lineage>
</organism>
<reference evidence="2 3" key="1">
    <citation type="submission" date="2020-07" db="EMBL/GenBank/DDBJ databases">
        <title>Sequencing the genomes of 1000 actinobacteria strains.</title>
        <authorList>
            <person name="Klenk H.-P."/>
        </authorList>
    </citation>
    <scope>NUCLEOTIDE SEQUENCE [LARGE SCALE GENOMIC DNA]</scope>
    <source>
        <strain evidence="2 3">DSM 43461</strain>
    </source>
</reference>
<dbReference type="RefSeq" id="WP_179835666.1">
    <property type="nucleotide sequence ID" value="NZ_BMRD01000031.1"/>
</dbReference>
<comment type="caution">
    <text evidence="2">The sequence shown here is derived from an EMBL/GenBank/DDBJ whole genome shotgun (WGS) entry which is preliminary data.</text>
</comment>
<feature type="transmembrane region" description="Helical" evidence="1">
    <location>
        <begin position="261"/>
        <end position="281"/>
    </location>
</feature>
<feature type="transmembrane region" description="Helical" evidence="1">
    <location>
        <begin position="287"/>
        <end position="307"/>
    </location>
</feature>
<proteinExistence type="predicted"/>
<evidence type="ECO:0000313" key="2">
    <source>
        <dbReference type="EMBL" id="NYE14865.1"/>
    </source>
</evidence>
<keyword evidence="1" id="KW-0812">Transmembrane</keyword>
<keyword evidence="1" id="KW-1133">Transmembrane helix</keyword>
<protein>
    <recommendedName>
        <fullName evidence="4">DUF2029 domain-containing protein</fullName>
    </recommendedName>
</protein>
<name>A0A7Y9GE70_9ACTN</name>
<dbReference type="EMBL" id="JACCBT010000001">
    <property type="protein sequence ID" value="NYE14865.1"/>
    <property type="molecule type" value="Genomic_DNA"/>
</dbReference>
<dbReference type="Proteomes" id="UP000591272">
    <property type="component" value="Unassembled WGS sequence"/>
</dbReference>
<feature type="transmembrane region" description="Helical" evidence="1">
    <location>
        <begin position="380"/>
        <end position="398"/>
    </location>
</feature>
<dbReference type="AlphaFoldDB" id="A0A7Y9GE70"/>
<evidence type="ECO:0000256" key="1">
    <source>
        <dbReference type="SAM" id="Phobius"/>
    </source>
</evidence>
<feature type="transmembrane region" description="Helical" evidence="1">
    <location>
        <begin position="314"/>
        <end position="332"/>
    </location>
</feature>
<evidence type="ECO:0008006" key="4">
    <source>
        <dbReference type="Google" id="ProtNLM"/>
    </source>
</evidence>